<evidence type="ECO:0000313" key="1">
    <source>
        <dbReference type="EMBL" id="PSB38782.1"/>
    </source>
</evidence>
<evidence type="ECO:0000313" key="2">
    <source>
        <dbReference type="Proteomes" id="UP000238218"/>
    </source>
</evidence>
<evidence type="ECO:0008006" key="3">
    <source>
        <dbReference type="Google" id="ProtNLM"/>
    </source>
</evidence>
<gene>
    <name evidence="1" type="ORF">C7B81_04315</name>
</gene>
<dbReference type="RefSeq" id="WP_106220053.1">
    <property type="nucleotide sequence ID" value="NZ_PVWP01000002.1"/>
</dbReference>
<protein>
    <recommendedName>
        <fullName evidence="3">DUF1830 domain-containing protein</fullName>
    </recommendedName>
</protein>
<comment type="caution">
    <text evidence="1">The sequence shown here is derived from an EMBL/GenBank/DDBJ whole genome shotgun (WGS) entry which is preliminary data.</text>
</comment>
<dbReference type="EMBL" id="PVWP01000002">
    <property type="protein sequence ID" value="PSB38782.1"/>
    <property type="molecule type" value="Genomic_DNA"/>
</dbReference>
<proteinExistence type="predicted"/>
<dbReference type="InterPro" id="IPR014964">
    <property type="entry name" value="DUF1830"/>
</dbReference>
<organism evidence="1 2">
    <name type="scientific">Aphanothece cf. minutissima CCALA 015</name>
    <dbReference type="NCBI Taxonomy" id="2107695"/>
    <lineage>
        <taxon>Bacteria</taxon>
        <taxon>Bacillati</taxon>
        <taxon>Cyanobacteriota</taxon>
        <taxon>Cyanophyceae</taxon>
        <taxon>Oscillatoriophycideae</taxon>
        <taxon>Chroococcales</taxon>
        <taxon>Aphanothecaceae</taxon>
        <taxon>Aphanothece</taxon>
    </lineage>
</organism>
<dbReference type="Proteomes" id="UP000238218">
    <property type="component" value="Unassembled WGS sequence"/>
</dbReference>
<name>A0ABX5FAN3_9CHRO</name>
<dbReference type="Pfam" id="PF08865">
    <property type="entry name" value="DUF1830"/>
    <property type="match status" value="1"/>
</dbReference>
<accession>A0ABX5FAN3</accession>
<reference evidence="1 2" key="1">
    <citation type="submission" date="2018-03" db="EMBL/GenBank/DDBJ databases">
        <title>The ancient ancestry and fast evolution of plastids.</title>
        <authorList>
            <person name="Moore K.R."/>
            <person name="Magnabosco C."/>
            <person name="Momper L."/>
            <person name="Gold D.A."/>
            <person name="Bosak T."/>
            <person name="Fournier G.P."/>
        </authorList>
    </citation>
    <scope>NUCLEOTIDE SEQUENCE [LARGE SCALE GENOMIC DNA]</scope>
    <source>
        <strain evidence="1 2">CCALA 015</strain>
    </source>
</reference>
<keyword evidence="2" id="KW-1185">Reference proteome</keyword>
<sequence>MKVLDQLARTEQVDCGYRNSSDRMVILRCIGPGQFFLERVVFPFELLTFQCPERSEVEIWTHGLGGPELLESIESRELIMESAPVPEAAAGGIELNPWLQAS</sequence>